<dbReference type="EMBL" id="BAABAK010000009">
    <property type="protein sequence ID" value="GAA3964746.1"/>
    <property type="molecule type" value="Genomic_DNA"/>
</dbReference>
<evidence type="ECO:0000313" key="6">
    <source>
        <dbReference type="Proteomes" id="UP001501081"/>
    </source>
</evidence>
<name>A0ABP7PFM5_9SPHI</name>
<proteinExistence type="predicted"/>
<dbReference type="Proteomes" id="UP001501081">
    <property type="component" value="Unassembled WGS sequence"/>
</dbReference>
<keyword evidence="2" id="KW-0547">Nucleotide-binding</keyword>
<dbReference type="PROSITE" id="PS50893">
    <property type="entry name" value="ABC_TRANSPORTER_2"/>
    <property type="match status" value="1"/>
</dbReference>
<evidence type="ECO:0000256" key="2">
    <source>
        <dbReference type="ARBA" id="ARBA00022741"/>
    </source>
</evidence>
<reference evidence="6" key="1">
    <citation type="journal article" date="2019" name="Int. J. Syst. Evol. Microbiol.">
        <title>The Global Catalogue of Microorganisms (GCM) 10K type strain sequencing project: providing services to taxonomists for standard genome sequencing and annotation.</title>
        <authorList>
            <consortium name="The Broad Institute Genomics Platform"/>
            <consortium name="The Broad Institute Genome Sequencing Center for Infectious Disease"/>
            <person name="Wu L."/>
            <person name="Ma J."/>
        </authorList>
    </citation>
    <scope>NUCLEOTIDE SEQUENCE [LARGE SCALE GENOMIC DNA]</scope>
    <source>
        <strain evidence="6">JCM 17338</strain>
    </source>
</reference>
<dbReference type="InterPro" id="IPR027417">
    <property type="entry name" value="P-loop_NTPase"/>
</dbReference>
<dbReference type="InterPro" id="IPR003593">
    <property type="entry name" value="AAA+_ATPase"/>
</dbReference>
<feature type="domain" description="ABC transporter" evidence="4">
    <location>
        <begin position="7"/>
        <end position="217"/>
    </location>
</feature>
<keyword evidence="3 5" id="KW-0067">ATP-binding</keyword>
<dbReference type="InterPro" id="IPR051782">
    <property type="entry name" value="ABC_Transporter_VariousFunc"/>
</dbReference>
<sequence>MFYMQELFIDSVTHKFNQQTILNGVFINCKIGEVVGLLGRNGSGKSTLLKIIFGSTAADFKFLKINEKIIDKGYRSGEISYLPQDNFVPNNVKLMQAIDIFCNQHKEELLKIRFVTDHLQRKFRTFSGGESRFLECLLMIYSDTKFVLLDEPFSQLAPLLIEELKLHINFAKQFKSFIITDHYHRSIIDVSDRIVLLHNGCNYKIESVDDLILHGYLPHTKN</sequence>
<dbReference type="SMART" id="SM00382">
    <property type="entry name" value="AAA"/>
    <property type="match status" value="1"/>
</dbReference>
<dbReference type="GO" id="GO:0005524">
    <property type="term" value="F:ATP binding"/>
    <property type="evidence" value="ECO:0007669"/>
    <property type="project" value="UniProtKB-KW"/>
</dbReference>
<accession>A0ABP7PFM5</accession>
<evidence type="ECO:0000256" key="3">
    <source>
        <dbReference type="ARBA" id="ARBA00022840"/>
    </source>
</evidence>
<comment type="caution">
    <text evidence="5">The sequence shown here is derived from an EMBL/GenBank/DDBJ whole genome shotgun (WGS) entry which is preliminary data.</text>
</comment>
<keyword evidence="1" id="KW-0813">Transport</keyword>
<evidence type="ECO:0000256" key="1">
    <source>
        <dbReference type="ARBA" id="ARBA00022448"/>
    </source>
</evidence>
<protein>
    <submittedName>
        <fullName evidence="5">ATP-binding cassette domain-containing protein</fullName>
    </submittedName>
</protein>
<keyword evidence="6" id="KW-1185">Reference proteome</keyword>
<gene>
    <name evidence="5" type="ORF">GCM10022246_17340</name>
</gene>
<evidence type="ECO:0000313" key="5">
    <source>
        <dbReference type="EMBL" id="GAA3964746.1"/>
    </source>
</evidence>
<evidence type="ECO:0000259" key="4">
    <source>
        <dbReference type="PROSITE" id="PS50893"/>
    </source>
</evidence>
<dbReference type="Pfam" id="PF00005">
    <property type="entry name" value="ABC_tran"/>
    <property type="match status" value="1"/>
</dbReference>
<dbReference type="InterPro" id="IPR003439">
    <property type="entry name" value="ABC_transporter-like_ATP-bd"/>
</dbReference>
<organism evidence="5 6">
    <name type="scientific">Pedobacter ginsengiterrae</name>
    <dbReference type="NCBI Taxonomy" id="871696"/>
    <lineage>
        <taxon>Bacteria</taxon>
        <taxon>Pseudomonadati</taxon>
        <taxon>Bacteroidota</taxon>
        <taxon>Sphingobacteriia</taxon>
        <taxon>Sphingobacteriales</taxon>
        <taxon>Sphingobacteriaceae</taxon>
        <taxon>Pedobacter</taxon>
    </lineage>
</organism>
<dbReference type="SUPFAM" id="SSF52540">
    <property type="entry name" value="P-loop containing nucleoside triphosphate hydrolases"/>
    <property type="match status" value="1"/>
</dbReference>
<dbReference type="PANTHER" id="PTHR42939">
    <property type="entry name" value="ABC TRANSPORTER ATP-BINDING PROTEIN ALBC-RELATED"/>
    <property type="match status" value="1"/>
</dbReference>
<dbReference type="PANTHER" id="PTHR42939:SF1">
    <property type="entry name" value="ABC TRANSPORTER ATP-BINDING PROTEIN ALBC-RELATED"/>
    <property type="match status" value="1"/>
</dbReference>
<dbReference type="Gene3D" id="3.40.50.300">
    <property type="entry name" value="P-loop containing nucleotide triphosphate hydrolases"/>
    <property type="match status" value="1"/>
</dbReference>